<reference evidence="2" key="1">
    <citation type="submission" date="2023-05" db="EMBL/GenBank/DDBJ databases">
        <title>Nepenthes gracilis genome sequencing.</title>
        <authorList>
            <person name="Fukushima K."/>
        </authorList>
    </citation>
    <scope>NUCLEOTIDE SEQUENCE</scope>
    <source>
        <strain evidence="2">SING2019-196</strain>
    </source>
</reference>
<sequence length="399" mass="43985">MAETLDDGAFWLPSHFLTDDDYLIDKENITRDSVGAGFRPNSLGVSMVGPSSALDSPVSSTEAERDQDEFLAELTRKLAQSALQETHKFGPSETFSRENASEKSWLLATSPQSTLAGFGSWSNRSGNGSPNGPLLLPSPPATPSEAHHDASELLFAAAGQVARLKMNAQAQMIQQNNGLLGARANTSQVPKNPNISGLYSRPTISYNIPQINQFERELKHHDNTIWGRHEREVWHCHQQLQSRGRCGVGGGDCYRGGALGLPQSAWPPLPVQHQQQQQHYHQVAQPQQGRDSAMRAVFLGGPGLKRQSTGTGVFLPRGFATPERRKKPACSTVLLPARVVHALNLDLAEMNAHPQPAFVPDCDAFMGRRRNAIWAQQRRSMRAEGEVNHEIRLPQDWTY</sequence>
<evidence type="ECO:0000313" key="2">
    <source>
        <dbReference type="EMBL" id="GMH26808.1"/>
    </source>
</evidence>
<proteinExistence type="predicted"/>
<dbReference type="PANTHER" id="PTHR33356">
    <property type="entry name" value="TIP41-LIKE PROTEIN"/>
    <property type="match status" value="1"/>
</dbReference>
<feature type="compositionally biased region" description="Low complexity" evidence="1">
    <location>
        <begin position="125"/>
        <end position="135"/>
    </location>
</feature>
<feature type="region of interest" description="Disordered" evidence="1">
    <location>
        <begin position="117"/>
        <end position="147"/>
    </location>
</feature>
<organism evidence="2 3">
    <name type="scientific">Nepenthes gracilis</name>
    <name type="common">Slender pitcher plant</name>
    <dbReference type="NCBI Taxonomy" id="150966"/>
    <lineage>
        <taxon>Eukaryota</taxon>
        <taxon>Viridiplantae</taxon>
        <taxon>Streptophyta</taxon>
        <taxon>Embryophyta</taxon>
        <taxon>Tracheophyta</taxon>
        <taxon>Spermatophyta</taxon>
        <taxon>Magnoliopsida</taxon>
        <taxon>eudicotyledons</taxon>
        <taxon>Gunneridae</taxon>
        <taxon>Pentapetalae</taxon>
        <taxon>Caryophyllales</taxon>
        <taxon>Nepenthaceae</taxon>
        <taxon>Nepenthes</taxon>
    </lineage>
</organism>
<comment type="caution">
    <text evidence="2">The sequence shown here is derived from an EMBL/GenBank/DDBJ whole genome shotgun (WGS) entry which is preliminary data.</text>
</comment>
<dbReference type="PANTHER" id="PTHR33356:SF17">
    <property type="entry name" value="TPX2 CENTRAL DOMAIN-CONTAINING PROTEIN"/>
    <property type="match status" value="1"/>
</dbReference>
<keyword evidence="3" id="KW-1185">Reference proteome</keyword>
<dbReference type="EMBL" id="BSYO01000032">
    <property type="protein sequence ID" value="GMH26808.1"/>
    <property type="molecule type" value="Genomic_DNA"/>
</dbReference>
<dbReference type="Proteomes" id="UP001279734">
    <property type="component" value="Unassembled WGS sequence"/>
</dbReference>
<evidence type="ECO:0000313" key="3">
    <source>
        <dbReference type="Proteomes" id="UP001279734"/>
    </source>
</evidence>
<evidence type="ECO:0000256" key="1">
    <source>
        <dbReference type="SAM" id="MobiDB-lite"/>
    </source>
</evidence>
<protein>
    <submittedName>
        <fullName evidence="2">Uncharacterized protein</fullName>
    </submittedName>
</protein>
<name>A0AAD3TB59_NEPGR</name>
<dbReference type="AlphaFoldDB" id="A0AAD3TB59"/>
<gene>
    <name evidence="2" type="ORF">Nepgr_028651</name>
</gene>
<accession>A0AAD3TB59</accession>